<organism evidence="2">
    <name type="scientific">Rhizophora mucronata</name>
    <name type="common">Asiatic mangrove</name>
    <dbReference type="NCBI Taxonomy" id="61149"/>
    <lineage>
        <taxon>Eukaryota</taxon>
        <taxon>Viridiplantae</taxon>
        <taxon>Streptophyta</taxon>
        <taxon>Embryophyta</taxon>
        <taxon>Tracheophyta</taxon>
        <taxon>Spermatophyta</taxon>
        <taxon>Magnoliopsida</taxon>
        <taxon>eudicotyledons</taxon>
        <taxon>Gunneridae</taxon>
        <taxon>Pentapetalae</taxon>
        <taxon>rosids</taxon>
        <taxon>fabids</taxon>
        <taxon>Malpighiales</taxon>
        <taxon>Rhizophoraceae</taxon>
        <taxon>Rhizophora</taxon>
    </lineage>
</organism>
<dbReference type="EMBL" id="GGEC01066071">
    <property type="protein sequence ID" value="MBX46555.1"/>
    <property type="molecule type" value="Transcribed_RNA"/>
</dbReference>
<evidence type="ECO:0000256" key="1">
    <source>
        <dbReference type="SAM" id="MobiDB-lite"/>
    </source>
</evidence>
<name>A0A2P2NVR8_RHIMU</name>
<sequence>MVQKRNIPNKSNMAQAGQHKGIHQCHLIYNVCQLN</sequence>
<protein>
    <submittedName>
        <fullName evidence="2">Uncharacterized protein</fullName>
    </submittedName>
</protein>
<feature type="compositionally biased region" description="Polar residues" evidence="1">
    <location>
        <begin position="1"/>
        <end position="15"/>
    </location>
</feature>
<reference evidence="2" key="1">
    <citation type="submission" date="2018-02" db="EMBL/GenBank/DDBJ databases">
        <title>Rhizophora mucronata_Transcriptome.</title>
        <authorList>
            <person name="Meera S.P."/>
            <person name="Sreeshan A."/>
            <person name="Augustine A."/>
        </authorList>
    </citation>
    <scope>NUCLEOTIDE SEQUENCE</scope>
    <source>
        <tissue evidence="2">Leaf</tissue>
    </source>
</reference>
<accession>A0A2P2NVR8</accession>
<feature type="region of interest" description="Disordered" evidence="1">
    <location>
        <begin position="1"/>
        <end position="21"/>
    </location>
</feature>
<dbReference type="AlphaFoldDB" id="A0A2P2NVR8"/>
<evidence type="ECO:0000313" key="2">
    <source>
        <dbReference type="EMBL" id="MBX46555.1"/>
    </source>
</evidence>
<proteinExistence type="predicted"/>